<dbReference type="AlphaFoldDB" id="A0A1F5YVE5"/>
<sequence>MLFEDRIDAGKQLARALPPDLPKPDIIYGLARGGAVIAAEISRITGYPLDVLVVKKVPSPLESELAIGAVAPDNVVFIDERLTGYVSASREYIRGAVRRLSSEVRSRMKSYHTSRPLRSPEGRHVLLSDDGIATGATFSAAVMWLKSRKASRITAALPVAPSGFLPELRKLTDTQVVLVTPDEFGAVGQFYRDFRQVPDAAVIELLRKGGKVP</sequence>
<protein>
    <recommendedName>
        <fullName evidence="1">Phosphoribosyltransferase domain-containing protein</fullName>
    </recommendedName>
</protein>
<gene>
    <name evidence="2" type="ORF">A2Z33_03425</name>
</gene>
<proteinExistence type="predicted"/>
<dbReference type="EMBL" id="MFJD01000004">
    <property type="protein sequence ID" value="OGG04180.1"/>
    <property type="molecule type" value="Genomic_DNA"/>
</dbReference>
<dbReference type="CDD" id="cd06223">
    <property type="entry name" value="PRTases_typeI"/>
    <property type="match status" value="1"/>
</dbReference>
<dbReference type="SUPFAM" id="SSF53271">
    <property type="entry name" value="PRTase-like"/>
    <property type="match status" value="1"/>
</dbReference>
<organism evidence="2 3">
    <name type="scientific">Candidatus Gottesmanbacteria bacterium RBG_16_52_11</name>
    <dbReference type="NCBI Taxonomy" id="1798374"/>
    <lineage>
        <taxon>Bacteria</taxon>
        <taxon>Candidatus Gottesmaniibacteriota</taxon>
    </lineage>
</organism>
<accession>A0A1F5YVE5</accession>
<dbReference type="InterPro" id="IPR000836">
    <property type="entry name" value="PRTase_dom"/>
</dbReference>
<name>A0A1F5YVE5_9BACT</name>
<feature type="domain" description="Phosphoribosyltransferase" evidence="1">
    <location>
        <begin position="23"/>
        <end position="162"/>
    </location>
</feature>
<dbReference type="Proteomes" id="UP000178448">
    <property type="component" value="Unassembled WGS sequence"/>
</dbReference>
<evidence type="ECO:0000313" key="2">
    <source>
        <dbReference type="EMBL" id="OGG04180.1"/>
    </source>
</evidence>
<reference evidence="2 3" key="1">
    <citation type="journal article" date="2016" name="Nat. Commun.">
        <title>Thousands of microbial genomes shed light on interconnected biogeochemical processes in an aquifer system.</title>
        <authorList>
            <person name="Anantharaman K."/>
            <person name="Brown C.T."/>
            <person name="Hug L.A."/>
            <person name="Sharon I."/>
            <person name="Castelle C.J."/>
            <person name="Probst A.J."/>
            <person name="Thomas B.C."/>
            <person name="Singh A."/>
            <person name="Wilkins M.J."/>
            <person name="Karaoz U."/>
            <person name="Brodie E.L."/>
            <person name="Williams K.H."/>
            <person name="Hubbard S.S."/>
            <person name="Banfield J.F."/>
        </authorList>
    </citation>
    <scope>NUCLEOTIDE SEQUENCE [LARGE SCALE GENOMIC DNA]</scope>
</reference>
<evidence type="ECO:0000259" key="1">
    <source>
        <dbReference type="Pfam" id="PF00156"/>
    </source>
</evidence>
<comment type="caution">
    <text evidence="2">The sequence shown here is derived from an EMBL/GenBank/DDBJ whole genome shotgun (WGS) entry which is preliminary data.</text>
</comment>
<dbReference type="Gene3D" id="3.30.1310.20">
    <property type="entry name" value="PRTase-like"/>
    <property type="match status" value="1"/>
</dbReference>
<dbReference type="STRING" id="1798374.A2Z33_03425"/>
<dbReference type="Gene3D" id="3.40.50.2020">
    <property type="match status" value="1"/>
</dbReference>
<dbReference type="Pfam" id="PF00156">
    <property type="entry name" value="Pribosyltran"/>
    <property type="match status" value="1"/>
</dbReference>
<evidence type="ECO:0000313" key="3">
    <source>
        <dbReference type="Proteomes" id="UP000178448"/>
    </source>
</evidence>
<dbReference type="InterPro" id="IPR029057">
    <property type="entry name" value="PRTase-like"/>
</dbReference>